<name>A0A1V8SZQ6_9PEZI</name>
<reference evidence="5" key="1">
    <citation type="submission" date="2017-03" db="EMBL/GenBank/DDBJ databases">
        <title>Genomes of endolithic fungi from Antarctica.</title>
        <authorList>
            <person name="Coleine C."/>
            <person name="Masonjones S."/>
            <person name="Stajich J.E."/>
        </authorList>
    </citation>
    <scope>NUCLEOTIDE SEQUENCE [LARGE SCALE GENOMIC DNA]</scope>
    <source>
        <strain evidence="5">CCFEE 5527</strain>
    </source>
</reference>
<evidence type="ECO:0000313" key="4">
    <source>
        <dbReference type="EMBL" id="OQO04647.1"/>
    </source>
</evidence>
<dbReference type="Gene3D" id="3.90.70.130">
    <property type="match status" value="1"/>
</dbReference>
<feature type="domain" description="UFSP1/2/DUB catalytic" evidence="3">
    <location>
        <begin position="240"/>
        <end position="460"/>
    </location>
</feature>
<sequence length="472" mass="53296">MSATCPFACGYKSDDGYALQFHIEEHHTEDSPFITNDRPSLPKRTKFDDRLINDIRPPESGAQRRESEWFKCTRPDCGEYVALFDIDEHLAIHESIATIDTGEQQSTTDSHSAYLRTTVTTKRHSEGSRQKLKKHEPPKQSSSIMRYFMGTSSGSMPLRNPLKHHKPAGRLGTKDLGPHAFEKSMPVNVRRDLENNARPRSENRIGSDGKLVRTMYIPNETPGLIPILADLSDLDHDIATAYYCDEHVKHVHKLSTDGNFCGFWNIQMLLSHIHAVSPRRENRELPLPNILRMQDTIEAAWDGGIGTHGRVETGGIRNTRKWIGTQEAAAYLQQTEHEVTALSFKSTKSSRDPPACVQLLDYIEAYFLSGRDVASRYGSLYVTQLPPIYFQRAGHSMTIVGLERRVDGDRNLVVFDPSFATSGGMLRLIDGKVAHARIETLMAAYRKDVGKLEHWDEFEILIPQAQDESGVR</sequence>
<evidence type="ECO:0000256" key="1">
    <source>
        <dbReference type="ARBA" id="ARBA00022801"/>
    </source>
</evidence>
<dbReference type="GO" id="GO:0016787">
    <property type="term" value="F:hydrolase activity"/>
    <property type="evidence" value="ECO:0007669"/>
    <property type="project" value="UniProtKB-KW"/>
</dbReference>
<proteinExistence type="predicted"/>
<dbReference type="OrthoDB" id="288987at2759"/>
<dbReference type="Pfam" id="PF07910">
    <property type="entry name" value="Peptidase_C78"/>
    <property type="match status" value="1"/>
</dbReference>
<dbReference type="InParanoid" id="A0A1V8SZQ6"/>
<dbReference type="AlphaFoldDB" id="A0A1V8SZQ6"/>
<protein>
    <recommendedName>
        <fullName evidence="3">UFSP1/2/DUB catalytic domain-containing protein</fullName>
    </recommendedName>
</protein>
<evidence type="ECO:0000259" key="3">
    <source>
        <dbReference type="Pfam" id="PF07910"/>
    </source>
</evidence>
<dbReference type="InterPro" id="IPR012462">
    <property type="entry name" value="UFSP1/2_DUB_cat"/>
</dbReference>
<dbReference type="Proteomes" id="UP000192596">
    <property type="component" value="Unassembled WGS sequence"/>
</dbReference>
<evidence type="ECO:0000256" key="2">
    <source>
        <dbReference type="SAM" id="MobiDB-lite"/>
    </source>
</evidence>
<dbReference type="EMBL" id="NAJO01000021">
    <property type="protein sequence ID" value="OQO04647.1"/>
    <property type="molecule type" value="Genomic_DNA"/>
</dbReference>
<comment type="caution">
    <text evidence="4">The sequence shown here is derived from an EMBL/GenBank/DDBJ whole genome shotgun (WGS) entry which is preliminary data.</text>
</comment>
<dbReference type="STRING" id="1507870.A0A1V8SZQ6"/>
<keyword evidence="1" id="KW-0378">Hydrolase</keyword>
<evidence type="ECO:0000313" key="5">
    <source>
        <dbReference type="Proteomes" id="UP000192596"/>
    </source>
</evidence>
<gene>
    <name evidence="4" type="ORF">B0A48_09569</name>
</gene>
<accession>A0A1V8SZQ6</accession>
<keyword evidence="5" id="KW-1185">Reference proteome</keyword>
<organism evidence="4 5">
    <name type="scientific">Cryoendolithus antarcticus</name>
    <dbReference type="NCBI Taxonomy" id="1507870"/>
    <lineage>
        <taxon>Eukaryota</taxon>
        <taxon>Fungi</taxon>
        <taxon>Dikarya</taxon>
        <taxon>Ascomycota</taxon>
        <taxon>Pezizomycotina</taxon>
        <taxon>Dothideomycetes</taxon>
        <taxon>Dothideomycetidae</taxon>
        <taxon>Cladosporiales</taxon>
        <taxon>Cladosporiaceae</taxon>
        <taxon>Cryoendolithus</taxon>
    </lineage>
</organism>
<feature type="region of interest" description="Disordered" evidence="2">
    <location>
        <begin position="118"/>
        <end position="141"/>
    </location>
</feature>